<feature type="region of interest" description="Disordered" evidence="9">
    <location>
        <begin position="2275"/>
        <end position="2448"/>
    </location>
</feature>
<dbReference type="Pfam" id="PF00225">
    <property type="entry name" value="Kinesin"/>
    <property type="match status" value="2"/>
</dbReference>
<dbReference type="CDD" id="cd01367">
    <property type="entry name" value="KISc_KIF2_like"/>
    <property type="match status" value="1"/>
</dbReference>
<feature type="region of interest" description="Disordered" evidence="9">
    <location>
        <begin position="563"/>
        <end position="699"/>
    </location>
</feature>
<feature type="coiled-coil region" evidence="8">
    <location>
        <begin position="727"/>
        <end position="758"/>
    </location>
</feature>
<dbReference type="InterPro" id="IPR036961">
    <property type="entry name" value="Kinesin_motor_dom_sf"/>
</dbReference>
<feature type="compositionally biased region" description="Basic and acidic residues" evidence="9">
    <location>
        <begin position="618"/>
        <end position="627"/>
    </location>
</feature>
<feature type="compositionally biased region" description="Polar residues" evidence="9">
    <location>
        <begin position="1255"/>
        <end position="1265"/>
    </location>
</feature>
<dbReference type="SMART" id="SM00129">
    <property type="entry name" value="KISc"/>
    <property type="match status" value="1"/>
</dbReference>
<reference evidence="12 13" key="1">
    <citation type="submission" date="2021-05" db="EMBL/GenBank/DDBJ databases">
        <title>Genome Assembly of Synthetic Allotetraploid Brassica napus Reveals Homoeologous Exchanges between Subgenomes.</title>
        <authorList>
            <person name="Davis J.T."/>
        </authorList>
    </citation>
    <scope>NUCLEOTIDE SEQUENCE [LARGE SCALE GENOMIC DNA]</scope>
    <source>
        <strain evidence="13">cv. Da-Ae</strain>
        <tissue evidence="12">Seedling</tissue>
    </source>
</reference>
<dbReference type="InterPro" id="IPR005690">
    <property type="entry name" value="Toc86_159"/>
</dbReference>
<comment type="similarity">
    <text evidence="7">Belongs to the TRAFAC class myosin-kinesin ATPase superfamily. Kinesin family.</text>
</comment>
<feature type="region of interest" description="Disordered" evidence="9">
    <location>
        <begin position="1051"/>
        <end position="1072"/>
    </location>
</feature>
<dbReference type="PANTHER" id="PTHR47971">
    <property type="entry name" value="KINESIN-RELATED PROTEIN 6"/>
    <property type="match status" value="1"/>
</dbReference>
<evidence type="ECO:0000259" key="10">
    <source>
        <dbReference type="PROSITE" id="PS50067"/>
    </source>
</evidence>
<keyword evidence="1 7" id="KW-0547">Nucleotide-binding</keyword>
<dbReference type="PANTHER" id="PTHR47971:SF11">
    <property type="entry name" value="KINESIN-LIKE PROTEIN"/>
    <property type="match status" value="1"/>
</dbReference>
<feature type="compositionally biased region" description="Basic and acidic residues" evidence="9">
    <location>
        <begin position="1148"/>
        <end position="1166"/>
    </location>
</feature>
<accession>A0ABQ8DDR7</accession>
<dbReference type="Gene3D" id="3.40.50.300">
    <property type="entry name" value="P-loop containing nucleotide triphosphate hydrolases"/>
    <property type="match status" value="2"/>
</dbReference>
<dbReference type="InterPro" id="IPR024283">
    <property type="entry name" value="TOC159_MAD"/>
</dbReference>
<keyword evidence="3 7" id="KW-0067">ATP-binding</keyword>
<evidence type="ECO:0000256" key="4">
    <source>
        <dbReference type="ARBA" id="ARBA00023175"/>
    </source>
</evidence>
<feature type="compositionally biased region" description="Basic and acidic residues" evidence="9">
    <location>
        <begin position="673"/>
        <end position="692"/>
    </location>
</feature>
<dbReference type="InterPro" id="IPR019821">
    <property type="entry name" value="Kinesin_motor_CS"/>
</dbReference>
<comment type="subcellular location">
    <subcellularLocation>
        <location evidence="5">Plastid</location>
        <location evidence="5">Chloroplast outer membrane</location>
        <topology evidence="5">Single-pass membrane protein</topology>
    </subcellularLocation>
</comment>
<comment type="similarity">
    <text evidence="6">Belongs to the TRAFAC class TrmE-Era-EngA-EngB-Septin-like GTPase superfamily. AIG1/Toc34/Toc159-like paraseptin GTPase family. TOC159 subfamily.</text>
</comment>
<gene>
    <name evidence="12" type="ORF">HID58_019368</name>
</gene>
<feature type="domain" description="AIG1-type G" evidence="11">
    <location>
        <begin position="1353"/>
        <end position="1583"/>
    </location>
</feature>
<feature type="region of interest" description="Disordered" evidence="9">
    <location>
        <begin position="840"/>
        <end position="890"/>
    </location>
</feature>
<feature type="compositionally biased region" description="Basic and acidic residues" evidence="9">
    <location>
        <begin position="1202"/>
        <end position="1212"/>
    </location>
</feature>
<dbReference type="EMBL" id="JAGKQM010000005">
    <property type="protein sequence ID" value="KAH0927112.1"/>
    <property type="molecule type" value="Genomic_DNA"/>
</dbReference>
<feature type="compositionally biased region" description="Polar residues" evidence="9">
    <location>
        <begin position="2310"/>
        <end position="2326"/>
    </location>
</feature>
<feature type="region of interest" description="Disordered" evidence="9">
    <location>
        <begin position="2777"/>
        <end position="2810"/>
    </location>
</feature>
<keyword evidence="2" id="KW-0472">Membrane</keyword>
<feature type="compositionally biased region" description="Polar residues" evidence="9">
    <location>
        <begin position="1056"/>
        <end position="1070"/>
    </location>
</feature>
<evidence type="ECO:0000313" key="13">
    <source>
        <dbReference type="Proteomes" id="UP000824890"/>
    </source>
</evidence>
<keyword evidence="8" id="KW-0175">Coiled coil</keyword>
<keyword evidence="4 7" id="KW-0505">Motor protein</keyword>
<dbReference type="Pfam" id="PF11886">
    <property type="entry name" value="TOC159_MAD"/>
    <property type="match status" value="2"/>
</dbReference>
<feature type="compositionally biased region" description="Acidic residues" evidence="9">
    <location>
        <begin position="1613"/>
        <end position="1635"/>
    </location>
</feature>
<feature type="region of interest" description="Disordered" evidence="9">
    <location>
        <begin position="2236"/>
        <end position="2260"/>
    </location>
</feature>
<feature type="compositionally biased region" description="Polar residues" evidence="9">
    <location>
        <begin position="1213"/>
        <end position="1227"/>
    </location>
</feature>
<evidence type="ECO:0000256" key="9">
    <source>
        <dbReference type="SAM" id="MobiDB-lite"/>
    </source>
</evidence>
<evidence type="ECO:0000256" key="7">
    <source>
        <dbReference type="PROSITE-ProRule" id="PRU00283"/>
    </source>
</evidence>
<feature type="binding site" evidence="7">
    <location>
        <begin position="316"/>
        <end position="323"/>
    </location>
    <ligand>
        <name>ATP</name>
        <dbReference type="ChEBI" id="CHEBI:30616"/>
    </ligand>
</feature>
<dbReference type="InterPro" id="IPR001752">
    <property type="entry name" value="Kinesin_motor_dom"/>
</dbReference>
<organism evidence="12 13">
    <name type="scientific">Brassica napus</name>
    <name type="common">Rape</name>
    <dbReference type="NCBI Taxonomy" id="3708"/>
    <lineage>
        <taxon>Eukaryota</taxon>
        <taxon>Viridiplantae</taxon>
        <taxon>Streptophyta</taxon>
        <taxon>Embryophyta</taxon>
        <taxon>Tracheophyta</taxon>
        <taxon>Spermatophyta</taxon>
        <taxon>Magnoliopsida</taxon>
        <taxon>eudicotyledons</taxon>
        <taxon>Gunneridae</taxon>
        <taxon>Pentapetalae</taxon>
        <taxon>rosids</taxon>
        <taxon>malvids</taxon>
        <taxon>Brassicales</taxon>
        <taxon>Brassicaceae</taxon>
        <taxon>Brassiceae</taxon>
        <taxon>Brassica</taxon>
    </lineage>
</organism>
<dbReference type="Proteomes" id="UP000824890">
    <property type="component" value="Unassembled WGS sequence"/>
</dbReference>
<feature type="region of interest" description="Disordered" evidence="9">
    <location>
        <begin position="200"/>
        <end position="220"/>
    </location>
</feature>
<feature type="compositionally biased region" description="Polar residues" evidence="9">
    <location>
        <begin position="2248"/>
        <end position="2260"/>
    </location>
</feature>
<feature type="region of interest" description="Disordered" evidence="9">
    <location>
        <begin position="2170"/>
        <end position="2224"/>
    </location>
</feature>
<dbReference type="PRINTS" id="PR00380">
    <property type="entry name" value="KINESINHEAVY"/>
</dbReference>
<keyword evidence="2" id="KW-1002">Plastid outer membrane</keyword>
<proteinExistence type="inferred from homology"/>
<evidence type="ECO:0000313" key="12">
    <source>
        <dbReference type="EMBL" id="KAH0927112.1"/>
    </source>
</evidence>
<comment type="caution">
    <text evidence="12">The sequence shown here is derived from an EMBL/GenBank/DDBJ whole genome shotgun (WGS) entry which is preliminary data.</text>
</comment>
<name>A0ABQ8DDR7_BRANA</name>
<dbReference type="InterPro" id="IPR027640">
    <property type="entry name" value="Kinesin-like_fam"/>
</dbReference>
<dbReference type="NCBIfam" id="TIGR00993">
    <property type="entry name" value="3a0901s04IAP86"/>
    <property type="match status" value="2"/>
</dbReference>
<feature type="region of interest" description="Disordered" evidence="9">
    <location>
        <begin position="1084"/>
        <end position="1281"/>
    </location>
</feature>
<feature type="compositionally biased region" description="Polar residues" evidence="9">
    <location>
        <begin position="563"/>
        <end position="581"/>
    </location>
</feature>
<keyword evidence="2" id="KW-0934">Plastid</keyword>
<sequence length="3154" mass="348447">MVLGSDCVFGEKSLNIADLRSLRVPSGNRSCGNRSLKLAPQRRSQRGQMQHTNAAAATALYDAGPANDAGDAVMARWLQSAGLQHLASPTGGNDQRHLPNLLMQGYGAQTAEENQRLFKLMRNLNLNGESSESYTPTAAMPSSDGFFSPDFRGDFGAGLMDLHAMDDTELLSEHVSTEPFEPSPFMPSVDKEFEEDFNFPTNRQQQTDAEPLGSLPKSEKENNSVAKIKVVVRKRPLNKKETARKEDDVVTVSDNSLTVHEPKLKVDLTAYVERHEFCFDAVLDEDVSNDEVYRATIEPIIPIIFQRTKATCFAYGQTGSGKTYTMKPLPIRAVEDLMRVLRQPVYSNQKFKLWLSYFEIYGGKLFDLLSERKKLLMREDGRQQVCIVGLQEYEVSDVQIVKELIDKGNAERSTGSTGANEESSRSHAILQLVVKKHVEVKQTRRKNNDATELPGKAVGKISFIDLAGSERGADTTDNDRQTRFEGAEINKSLLALKECIRALDNDQLHIPFRGSKLTEVLRDSFVGNSRTVMISCISPSVGSCEHTLNTLRYADRVKSLSKNAFGGSNSQRNHLSSYPQETSDREEKAKKVSPPRGKGLREEKPDRPPQNLSSYAKETSDREEKVKKLSPPRGKVLREEKPDRPPQNLSSYPQETSDREEKVKKVSPPRGKGLREEKPDRPQNLSKRDVRSSDIPTFTNFRQNTSETVSRQYETDSSLDENIDALLEEEEALITAHRKEIEDTMEIVREEMKLLAEVDKPGSMIENYVTQLSFVLSRKAAGLVSLQARLARFQHRLKEQEILSHMEEKKLADDGNSDEQVERIELVVSDVDARDTEDEVFEEAIDSSKPESFQADDGLHEDSPSEEVKDSKVNGESHGEANGQDITTGEAVPGFVTSRMNGVEGEASAGNVSDTATLSFSENGTVSLEKKAVLLSFGSDMEEKKLVDDRISDDQVDNNILLVSNVDARDTVDEVFEEAINGFQDDDGLHEDLPREATPAVYMDDLEEVSSNEKEVIDSMVSGESHGEANVQDITTGEAAPGFVTFKMNGDEGKSGTDNVSETATHSFSENGKKQLVAEVIEETRNGGIEEENRDENVDVSAGRGTEQEAQRNGETAADYNTVKRASGERSLNDSIACAGTLSPLEKSSSEEKGETEGHISREHDTVQNSKGGLGVEHTSQPNKEFEKKQGSRVNMSPEIQESPHLERKSEEASSVSPTESTSNTAASPPARPAGLGRDAPLLESTPRVPHQPRVNGNVSQNQSEQAEDPTPAETDEHDETREKLQLIRVKFLRLSHRLGQTPHNVVVAQVLYRLGLAEQLRGRNGSRVGAFSFDRASSMAEQLEAAGQDPLDFSCTVMVLGKSGVGKSATINSIFDEPKICTDAFQMGTKRVQEVEGFVQGIKVRVIDTPGLLPSWSDQHKNEKMLKSVKAFIKKNPPDIVLYLDRLDMQSRDSGDTPLLRTITDVFGPSIWFNAIVGLTHAASAPPDGPNGTASSYDMFVTQRSHVIQQAIRQAAGDMRLMNPVSLVENHSACRTNRAGQRVLPNGQVWKPHLLLLSFASKILAEANALLKLQDNNTPGRPFVARSKAPPLPLLLSSFLQSRPQAKLPEEQYGDEEDEDDLDESSGSDEESEYDQLPPFKRLTKAEMGSLSKSQKKEYLDEMEYREKLFMKRQMKEERKRRKMMKKFAAEIKEFANGHSENVEEERSEPASVPVPMPDLSLPASFDSDNPTHRYRSLDSSNQWLVRPVLETQGWDHDVGYEGVNAERLFVVKEKIPISFSGQVTKDKKDANVQLEMASSVKHGEGRSTSLGFEMQNAGKELAYTVRSDTKFNNFRKHKAAAGLSVTLLGDSVSAGLKVEDKLIANKRFRMVMCGGAMTSRGDVAYGGSLEAQLRDKDYPLGRFLSTLGLSVMDWHGDLAIGGNIQSQVPIGRSSNLIARANLNNRGAGQVSLRVNSSEQLQLALVALVPLKLLMGEDGRQEVYSVGLQEYEVSDVQIVLIEKGNAERSTGSTGANGESSRSHAILQLVGKKHVLRRKNDDANELPGKVVGKSTFIDLAGSERGADTTDNDRQTSFGSLNAEYECKLGIFLTILVNCAYLARICFRALDDSELLSETVKRKCHHLVGKGCGKKNQPDHKTCLRETSGMEEKKLADDGNSDEQVEKIELVVSDVDARDTEDEEAIDSSKPESLQPDDLPSEEVKDPKEVNGESHGEANLQHITTGEAVPGFVTSRMNGDEGEAGAGNVSETSTHSFSENGTVFLEKKQLVAEVIEETTNDGIEEENKEETVDVSGAQRNGERASGERSFNDSIQVASAGTSSPLEKSSSEENGETEGRISRDHDTVQNGGLGVEHTSLPNKDFEKQQGSRVNIMSPEIQERKSEVAISVSPTESTSPARPAGLGRDAPLLESTPRVLHQPRVNGNVSQNQSEQAEDPTPAETDEHDETREKLQLIRVKFLRLSHRLGQTPHNVVVAQVLYRLGLAEQLRGRNGSRVGAFSFDRASSMAEQLEAAGQDPLDFSCTVMVLGKSGVGKSATINSIFDEVKICTDAFQMGTKRVQEVEGFVQGIKVRVIDTPGLLPSWSDQHKNEKMLKSVKVFIKKNPPDIVLYLDRLDMQSRDSGDTPLLRTITDVFGPSIWFNAIVGLTHAASAPPDGPNGTASSYDMFVTQRSHVIQQAIRQAAGDMRLMNPVSLVENHSACRTNRAGQRVLPNGQVWKPHLLLLSFASKILAEANALLKLQDNNTPGRPFVARSKAPPLPLLLSSFLQSRPQAKLPEEQYGDEEDEDDLDESSGSDEESEYDQLPPFKRLTKAEMARLSKSQKKQYLDEMEYREKLFMKRQMKEERKRRKMMKKFAAEIKEFANGHSENVEEERSEPASVPVPMPDLSLPASFDSDNPTHRYRSLDSSNQWLVRPVLETQGWDHDVGYEGVNAERLFVVKEKIPISFSGQVTKDKKDANVQVEMASSVKHGEGRSTSLGFEMQNAGKELAYTVRSDMRFNNFRKHKAAAGLSVTLLGDSVSAGLKVEDKLIANKRFRMVMCGGAMTSRGDVAYGGSLEAQLRDKDYPLGRFLSTLGLSVMDWHGDLAIGGNIQSQVPIGRSSNLIARANLNNRGAGQVSVRVNSSEQLQLAMVALVPLFKKLFSYYSPQQMQY</sequence>
<feature type="compositionally biased region" description="Acidic residues" evidence="9">
    <location>
        <begin position="2275"/>
        <end position="2287"/>
    </location>
</feature>
<protein>
    <submittedName>
        <fullName evidence="12">Uncharacterized protein</fullName>
    </submittedName>
</protein>
<evidence type="ECO:0000256" key="3">
    <source>
        <dbReference type="ARBA" id="ARBA00022840"/>
    </source>
</evidence>
<dbReference type="SUPFAM" id="SSF52540">
    <property type="entry name" value="P-loop containing nucleoside triphosphate hydrolases"/>
    <property type="match status" value="4"/>
</dbReference>
<evidence type="ECO:0000256" key="8">
    <source>
        <dbReference type="SAM" id="Coils"/>
    </source>
</evidence>
<evidence type="ECO:0000256" key="5">
    <source>
        <dbReference type="ARBA" id="ARBA00023766"/>
    </source>
</evidence>
<evidence type="ECO:0000259" key="11">
    <source>
        <dbReference type="PROSITE" id="PS51720"/>
    </source>
</evidence>
<dbReference type="InterPro" id="IPR006703">
    <property type="entry name" value="G_AIG1"/>
</dbReference>
<keyword evidence="13" id="KW-1185">Reference proteome</keyword>
<dbReference type="PROSITE" id="PS51720">
    <property type="entry name" value="G_AIG1"/>
    <property type="match status" value="2"/>
</dbReference>
<evidence type="ECO:0000256" key="6">
    <source>
        <dbReference type="ARBA" id="ARBA00023775"/>
    </source>
</evidence>
<feature type="compositionally biased region" description="Basic and acidic residues" evidence="9">
    <location>
        <begin position="2335"/>
        <end position="2345"/>
    </location>
</feature>
<dbReference type="CDD" id="cd01853">
    <property type="entry name" value="Toc34_like"/>
    <property type="match status" value="2"/>
</dbReference>
<feature type="region of interest" description="Disordered" evidence="9">
    <location>
        <begin position="27"/>
        <end position="53"/>
    </location>
</feature>
<dbReference type="PROSITE" id="PS50067">
    <property type="entry name" value="KINESIN_MOTOR_2"/>
    <property type="match status" value="1"/>
</dbReference>
<dbReference type="Pfam" id="PF04548">
    <property type="entry name" value="AIG1"/>
    <property type="match status" value="2"/>
</dbReference>
<feature type="compositionally biased region" description="Basic and acidic residues" evidence="9">
    <location>
        <begin position="2299"/>
        <end position="2309"/>
    </location>
</feature>
<evidence type="ECO:0000256" key="1">
    <source>
        <dbReference type="ARBA" id="ARBA00022741"/>
    </source>
</evidence>
<feature type="domain" description="AIG1-type G" evidence="11">
    <location>
        <begin position="2520"/>
        <end position="2750"/>
    </location>
</feature>
<feature type="region of interest" description="Disordered" evidence="9">
    <location>
        <begin position="1610"/>
        <end position="1650"/>
    </location>
</feature>
<dbReference type="PROSITE" id="PS00411">
    <property type="entry name" value="KINESIN_MOTOR_1"/>
    <property type="match status" value="1"/>
</dbReference>
<evidence type="ECO:0000256" key="2">
    <source>
        <dbReference type="ARBA" id="ARBA00022805"/>
    </source>
</evidence>
<dbReference type="InterPro" id="IPR027417">
    <property type="entry name" value="P-loop_NTPase"/>
</dbReference>
<feature type="compositionally biased region" description="Acidic residues" evidence="9">
    <location>
        <begin position="2780"/>
        <end position="2802"/>
    </location>
</feature>
<feature type="compositionally biased region" description="Basic and acidic residues" evidence="9">
    <location>
        <begin position="2201"/>
        <end position="2215"/>
    </location>
</feature>
<feature type="domain" description="Kinesin motor" evidence="10">
    <location>
        <begin position="227"/>
        <end position="560"/>
    </location>
</feature>
<dbReference type="Gene3D" id="3.40.850.10">
    <property type="entry name" value="Kinesin motor domain"/>
    <property type="match status" value="2"/>
</dbReference>
<feature type="compositionally biased region" description="Basic and acidic residues" evidence="9">
    <location>
        <begin position="857"/>
        <end position="879"/>
    </location>
</feature>
<feature type="compositionally biased region" description="Polar residues" evidence="9">
    <location>
        <begin position="2422"/>
        <end position="2432"/>
    </location>
</feature>